<dbReference type="AlphaFoldDB" id="A0AAD1RZ79"/>
<name>A0AAD1RZ79_PELCU</name>
<evidence type="ECO:0000313" key="1">
    <source>
        <dbReference type="EMBL" id="CAH2284242.1"/>
    </source>
</evidence>
<feature type="non-terminal residue" evidence="1">
    <location>
        <position position="1"/>
    </location>
</feature>
<organism evidence="1 2">
    <name type="scientific">Pelobates cultripes</name>
    <name type="common">Western spadefoot toad</name>
    <dbReference type="NCBI Taxonomy" id="61616"/>
    <lineage>
        <taxon>Eukaryota</taxon>
        <taxon>Metazoa</taxon>
        <taxon>Chordata</taxon>
        <taxon>Craniata</taxon>
        <taxon>Vertebrata</taxon>
        <taxon>Euteleostomi</taxon>
        <taxon>Amphibia</taxon>
        <taxon>Batrachia</taxon>
        <taxon>Anura</taxon>
        <taxon>Pelobatoidea</taxon>
        <taxon>Pelobatidae</taxon>
        <taxon>Pelobates</taxon>
    </lineage>
</organism>
<dbReference type="Proteomes" id="UP001295444">
    <property type="component" value="Chromosome 04"/>
</dbReference>
<proteinExistence type="predicted"/>
<accession>A0AAD1RZ79</accession>
<protein>
    <submittedName>
        <fullName evidence="1">Uncharacterized protein</fullName>
    </submittedName>
</protein>
<gene>
    <name evidence="1" type="ORF">PECUL_23A022694</name>
</gene>
<sequence>VNHIDPSTWLDRPSQRHTSRYKAFRFVGYRRVLNCRELQHRNIHACGMWMW</sequence>
<reference evidence="1" key="1">
    <citation type="submission" date="2022-03" db="EMBL/GenBank/DDBJ databases">
        <authorList>
            <person name="Alioto T."/>
            <person name="Alioto T."/>
            <person name="Gomez Garrido J."/>
        </authorList>
    </citation>
    <scope>NUCLEOTIDE SEQUENCE</scope>
</reference>
<keyword evidence="2" id="KW-1185">Reference proteome</keyword>
<evidence type="ECO:0000313" key="2">
    <source>
        <dbReference type="Proteomes" id="UP001295444"/>
    </source>
</evidence>
<dbReference type="EMBL" id="OW240915">
    <property type="protein sequence ID" value="CAH2284242.1"/>
    <property type="molecule type" value="Genomic_DNA"/>
</dbReference>